<comment type="function">
    <text evidence="8">3'-5' exoribonuclease that releases 5'-nucleoside monophosphates and is involved in maturation of structured RNAs.</text>
</comment>
<feature type="compositionally biased region" description="Low complexity" evidence="9">
    <location>
        <begin position="802"/>
        <end position="813"/>
    </location>
</feature>
<dbReference type="EC" id="3.1.13.1" evidence="8"/>
<evidence type="ECO:0000256" key="1">
    <source>
        <dbReference type="ARBA" id="ARBA00001849"/>
    </source>
</evidence>
<dbReference type="InterPro" id="IPR012340">
    <property type="entry name" value="NA-bd_OB-fold"/>
</dbReference>
<dbReference type="EMBL" id="JBBKTX010000031">
    <property type="protein sequence ID" value="MFK4754452.1"/>
    <property type="molecule type" value="Genomic_DNA"/>
</dbReference>
<dbReference type="RefSeq" id="WP_416207309.1">
    <property type="nucleotide sequence ID" value="NZ_JBBKTX010000031.1"/>
</dbReference>
<keyword evidence="6 8" id="KW-0269">Exonuclease</keyword>
<feature type="domain" description="S1 motif" evidence="10">
    <location>
        <begin position="668"/>
        <end position="749"/>
    </location>
</feature>
<dbReference type="Pfam" id="PF17876">
    <property type="entry name" value="CSD2"/>
    <property type="match status" value="1"/>
</dbReference>
<dbReference type="InterPro" id="IPR040476">
    <property type="entry name" value="CSD2"/>
</dbReference>
<keyword evidence="7 8" id="KW-0694">RNA-binding</keyword>
<comment type="subcellular location">
    <subcellularLocation>
        <location evidence="2 8">Cytoplasm</location>
    </subcellularLocation>
</comment>
<dbReference type="NCBIfam" id="TIGR00358">
    <property type="entry name" value="3_prime_RNase"/>
    <property type="match status" value="1"/>
</dbReference>
<dbReference type="Proteomes" id="UP001620597">
    <property type="component" value="Unassembled WGS sequence"/>
</dbReference>
<dbReference type="NCBIfam" id="TIGR02063">
    <property type="entry name" value="RNase_R"/>
    <property type="match status" value="1"/>
</dbReference>
<dbReference type="NCBIfam" id="NF008648">
    <property type="entry name" value="PRK11642.1"/>
    <property type="match status" value="1"/>
</dbReference>
<evidence type="ECO:0000256" key="8">
    <source>
        <dbReference type="HAMAP-Rule" id="MF_01895"/>
    </source>
</evidence>
<dbReference type="InterPro" id="IPR050180">
    <property type="entry name" value="RNR_Ribonuclease"/>
</dbReference>
<feature type="region of interest" description="Disordered" evidence="9">
    <location>
        <begin position="750"/>
        <end position="881"/>
    </location>
</feature>
<dbReference type="InterPro" id="IPR001900">
    <property type="entry name" value="RNase_II/R"/>
</dbReference>
<evidence type="ECO:0000256" key="9">
    <source>
        <dbReference type="SAM" id="MobiDB-lite"/>
    </source>
</evidence>
<reference evidence="11 12" key="1">
    <citation type="submission" date="2024-03" db="EMBL/GenBank/DDBJ databases">
        <title>High-quality draft genome sequence of Oceanobacter sp. wDCs-4.</title>
        <authorList>
            <person name="Dong C."/>
        </authorList>
    </citation>
    <scope>NUCLEOTIDE SEQUENCE [LARGE SCALE GENOMIC DNA]</scope>
    <source>
        <strain evidence="12">wDCs-4</strain>
    </source>
</reference>
<gene>
    <name evidence="8 11" type="primary">rnr</name>
    <name evidence="11" type="ORF">WG929_18760</name>
</gene>
<dbReference type="HAMAP" id="MF_01895">
    <property type="entry name" value="RNase_R"/>
    <property type="match status" value="1"/>
</dbReference>
<evidence type="ECO:0000256" key="4">
    <source>
        <dbReference type="ARBA" id="ARBA00022722"/>
    </source>
</evidence>
<dbReference type="InterPro" id="IPR004476">
    <property type="entry name" value="RNase_II/RNase_R"/>
</dbReference>
<dbReference type="PANTHER" id="PTHR23355">
    <property type="entry name" value="RIBONUCLEASE"/>
    <property type="match status" value="1"/>
</dbReference>
<feature type="compositionally biased region" description="Low complexity" evidence="9">
    <location>
        <begin position="773"/>
        <end position="785"/>
    </location>
</feature>
<dbReference type="CDD" id="cd04471">
    <property type="entry name" value="S1_RNase_R"/>
    <property type="match status" value="1"/>
</dbReference>
<dbReference type="InterPro" id="IPR022966">
    <property type="entry name" value="RNase_II/R_CS"/>
</dbReference>
<keyword evidence="12" id="KW-1185">Reference proteome</keyword>
<evidence type="ECO:0000259" key="10">
    <source>
        <dbReference type="PROSITE" id="PS50126"/>
    </source>
</evidence>
<dbReference type="InterPro" id="IPR011805">
    <property type="entry name" value="RNase_R"/>
</dbReference>
<evidence type="ECO:0000313" key="12">
    <source>
        <dbReference type="Proteomes" id="UP001620597"/>
    </source>
</evidence>
<dbReference type="Gene3D" id="2.40.50.140">
    <property type="entry name" value="Nucleic acid-binding proteins"/>
    <property type="match status" value="2"/>
</dbReference>
<evidence type="ECO:0000313" key="11">
    <source>
        <dbReference type="EMBL" id="MFK4754452.1"/>
    </source>
</evidence>
<evidence type="ECO:0000256" key="5">
    <source>
        <dbReference type="ARBA" id="ARBA00022801"/>
    </source>
</evidence>
<keyword evidence="4 8" id="KW-0540">Nuclease</keyword>
<accession>A0ABW8NN84</accession>
<dbReference type="SMART" id="SM00316">
    <property type="entry name" value="S1"/>
    <property type="match status" value="2"/>
</dbReference>
<dbReference type="InterPro" id="IPR011129">
    <property type="entry name" value="CSD"/>
</dbReference>
<comment type="similarity">
    <text evidence="8">Belongs to the RNR ribonuclease family. RNase R subfamily.</text>
</comment>
<dbReference type="Pfam" id="PF08206">
    <property type="entry name" value="OB_RNB"/>
    <property type="match status" value="1"/>
</dbReference>
<organism evidence="11 12">
    <name type="scientific">Oceanobacter antarcticus</name>
    <dbReference type="NCBI Taxonomy" id="3133425"/>
    <lineage>
        <taxon>Bacteria</taxon>
        <taxon>Pseudomonadati</taxon>
        <taxon>Pseudomonadota</taxon>
        <taxon>Gammaproteobacteria</taxon>
        <taxon>Oceanospirillales</taxon>
        <taxon>Oceanospirillaceae</taxon>
        <taxon>Oceanobacter</taxon>
    </lineage>
</organism>
<keyword evidence="3 8" id="KW-0963">Cytoplasm</keyword>
<comment type="caution">
    <text evidence="11">The sequence shown here is derived from an EMBL/GenBank/DDBJ whole genome shotgun (WGS) entry which is preliminary data.</text>
</comment>
<evidence type="ECO:0000256" key="7">
    <source>
        <dbReference type="ARBA" id="ARBA00022884"/>
    </source>
</evidence>
<dbReference type="PROSITE" id="PS50126">
    <property type="entry name" value="S1"/>
    <property type="match status" value="1"/>
</dbReference>
<feature type="compositionally biased region" description="Basic residues" evidence="9">
    <location>
        <begin position="860"/>
        <end position="881"/>
    </location>
</feature>
<dbReference type="InterPro" id="IPR013223">
    <property type="entry name" value="RNase_B_OB_dom"/>
</dbReference>
<dbReference type="GO" id="GO:0008859">
    <property type="term" value="F:exoribonuclease II activity"/>
    <property type="evidence" value="ECO:0007669"/>
    <property type="project" value="UniProtKB-EC"/>
</dbReference>
<evidence type="ECO:0000256" key="3">
    <source>
        <dbReference type="ARBA" id="ARBA00022490"/>
    </source>
</evidence>
<protein>
    <recommendedName>
        <fullName evidence="8">Ribonuclease R</fullName>
        <shortName evidence="8">RNase R</shortName>
        <ecNumber evidence="8">3.1.13.1</ecNumber>
    </recommendedName>
</protein>
<dbReference type="SMART" id="SM00357">
    <property type="entry name" value="CSP"/>
    <property type="match status" value="1"/>
</dbReference>
<proteinExistence type="inferred from homology"/>
<dbReference type="InterPro" id="IPR003029">
    <property type="entry name" value="S1_domain"/>
</dbReference>
<name>A0ABW8NN84_9GAMM</name>
<dbReference type="PROSITE" id="PS01175">
    <property type="entry name" value="RIBONUCLEASE_II"/>
    <property type="match status" value="1"/>
</dbReference>
<comment type="catalytic activity">
    <reaction evidence="1 8">
        <text>Exonucleolytic cleavage in the 3'- to 5'-direction to yield nucleoside 5'-phosphates.</text>
        <dbReference type="EC" id="3.1.13.1"/>
    </reaction>
</comment>
<evidence type="ECO:0000256" key="6">
    <source>
        <dbReference type="ARBA" id="ARBA00022839"/>
    </source>
</evidence>
<evidence type="ECO:0000256" key="2">
    <source>
        <dbReference type="ARBA" id="ARBA00004496"/>
    </source>
</evidence>
<dbReference type="SUPFAM" id="SSF50249">
    <property type="entry name" value="Nucleic acid-binding proteins"/>
    <property type="match status" value="4"/>
</dbReference>
<keyword evidence="5 8" id="KW-0378">Hydrolase</keyword>
<dbReference type="Pfam" id="PF00773">
    <property type="entry name" value="RNB"/>
    <property type="match status" value="1"/>
</dbReference>
<dbReference type="SMART" id="SM00955">
    <property type="entry name" value="RNB"/>
    <property type="match status" value="1"/>
</dbReference>
<feature type="compositionally biased region" description="Basic residues" evidence="9">
    <location>
        <begin position="826"/>
        <end position="842"/>
    </location>
</feature>
<sequence>MTDSPTPKHSPIHDPNAALEAQKYDNPVPSREALLALLEQSGRPMTHEDVCEALAETDPERVEALRRRLIAMSRDGQLMSNRRSQFFPMEKADLVTGVVMGHKDGFGFVLRDGDDDIYLSNRQMRKVFHGDKVAVQILGLDRRGRPEGKIVQVIERNTQHIVGRYFDQSGVGVVQPDNKRVSTEVLVPAEGRHGAEHGQFVVVEITAQPKQGGLPIGKVIEVLGEHLAPGMEIEVAIRSHDIPHEWPAAVTVEAKKLSDEVREQDKANRIDLRHLPFVTIDGEDARDFDDAVYCERNKNTGGWRLYVAIADVSHYVKPGSALDQEAHTRGNSVYFPGFVVPMLPEKLSNGLCSLNPAVDRLVMVCEMTISKAGNISGYKFMEGVIHSHARLTYNKVWMMLQTPRSEEGQVWRDHYPAVVPHIENLYSLFQLLRGKREERGAMDFDSVETRIVFDAERKIQEIVPVARNDAHMLIEECMLAANVCAANFLDKYKVPCVYRVHAGPSDEKLENLRSFLGEMGLSINTGKAKPTPKNYQELLNSIQQRPDSHLIQTVLLRSLSQAVYHPENEGHFGLAYKAYTHFTSPIRRYPDLLVHRAIRSVIRSEQECSNATRADGAKPLAKADIYPYDMAQVIQQGEHCSMTERRADDATRDVNDFLKCEYIQDRIGEVFEGVITAVTGFGLFVELKNVYVEGLVHISSLANDFYQFDAVKHRLVGERTRRTFRLGDSLWVQVSGVNLDERKVDFDLATAPGNAGRAMPEPPRLPRRRSKPAAAGAGVKTGAAGVKEEVLKPSGRRRKKPAAVAAAPTSAVVGDTASADKEAGARKKSRKKSSSKRQKLNAKKAPAGTAPVAAKDKPKAASKVKKAKRKAAPKAKSVTKP</sequence>
<dbReference type="Pfam" id="PF00575">
    <property type="entry name" value="S1"/>
    <property type="match status" value="1"/>
</dbReference>
<dbReference type="PANTHER" id="PTHR23355:SF9">
    <property type="entry name" value="DIS3-LIKE EXONUCLEASE 2"/>
    <property type="match status" value="1"/>
</dbReference>